<protein>
    <recommendedName>
        <fullName evidence="1">GST N-terminal domain-containing protein</fullName>
    </recommendedName>
</protein>
<organism evidence="2 3">
    <name type="scientific">Heterobasidion irregulare (strain TC 32-1)</name>
    <dbReference type="NCBI Taxonomy" id="747525"/>
    <lineage>
        <taxon>Eukaryota</taxon>
        <taxon>Fungi</taxon>
        <taxon>Dikarya</taxon>
        <taxon>Basidiomycota</taxon>
        <taxon>Agaricomycotina</taxon>
        <taxon>Agaricomycetes</taxon>
        <taxon>Russulales</taxon>
        <taxon>Bondarzewiaceae</taxon>
        <taxon>Heterobasidion</taxon>
        <taxon>Heterobasidion annosum species complex</taxon>
    </lineage>
</organism>
<dbReference type="GO" id="GO:0004364">
    <property type="term" value="F:glutathione transferase activity"/>
    <property type="evidence" value="ECO:0007669"/>
    <property type="project" value="InterPro"/>
</dbReference>
<dbReference type="SUPFAM" id="SSF52833">
    <property type="entry name" value="Thioredoxin-like"/>
    <property type="match status" value="1"/>
</dbReference>
<dbReference type="eggNOG" id="KOG0406">
    <property type="taxonomic scope" value="Eukaryota"/>
</dbReference>
<dbReference type="Pfam" id="PF13417">
    <property type="entry name" value="GST_N_3"/>
    <property type="match status" value="1"/>
</dbReference>
<reference evidence="2 3" key="1">
    <citation type="journal article" date="2012" name="New Phytol.">
        <title>Insight into trade-off between wood decay and parasitism from the genome of a fungal forest pathogen.</title>
        <authorList>
            <person name="Olson A."/>
            <person name="Aerts A."/>
            <person name="Asiegbu F."/>
            <person name="Belbahri L."/>
            <person name="Bouzid O."/>
            <person name="Broberg A."/>
            <person name="Canback B."/>
            <person name="Coutinho P.M."/>
            <person name="Cullen D."/>
            <person name="Dalman K."/>
            <person name="Deflorio G."/>
            <person name="van Diepen L.T."/>
            <person name="Dunand C."/>
            <person name="Duplessis S."/>
            <person name="Durling M."/>
            <person name="Gonthier P."/>
            <person name="Grimwood J."/>
            <person name="Fossdal C.G."/>
            <person name="Hansson D."/>
            <person name="Henrissat B."/>
            <person name="Hietala A."/>
            <person name="Himmelstrand K."/>
            <person name="Hoffmeister D."/>
            <person name="Hogberg N."/>
            <person name="James T.Y."/>
            <person name="Karlsson M."/>
            <person name="Kohler A."/>
            <person name="Kues U."/>
            <person name="Lee Y.H."/>
            <person name="Lin Y.C."/>
            <person name="Lind M."/>
            <person name="Lindquist E."/>
            <person name="Lombard V."/>
            <person name="Lucas S."/>
            <person name="Lunden K."/>
            <person name="Morin E."/>
            <person name="Murat C."/>
            <person name="Park J."/>
            <person name="Raffaello T."/>
            <person name="Rouze P."/>
            <person name="Salamov A."/>
            <person name="Schmutz J."/>
            <person name="Solheim H."/>
            <person name="Stahlberg J."/>
            <person name="Velez H."/>
            <person name="de Vries R.P."/>
            <person name="Wiebenga A."/>
            <person name="Woodward S."/>
            <person name="Yakovlev I."/>
            <person name="Garbelotto M."/>
            <person name="Martin F."/>
            <person name="Grigoriev I.V."/>
            <person name="Stenlid J."/>
        </authorList>
    </citation>
    <scope>NUCLEOTIDE SEQUENCE [LARGE SCALE GENOMIC DNA]</scope>
    <source>
        <strain evidence="2 3">TC 32-1</strain>
    </source>
</reference>
<dbReference type="SUPFAM" id="SSF47616">
    <property type="entry name" value="GST C-terminal domain-like"/>
    <property type="match status" value="1"/>
</dbReference>
<evidence type="ECO:0000313" key="3">
    <source>
        <dbReference type="Proteomes" id="UP000030671"/>
    </source>
</evidence>
<dbReference type="InterPro" id="IPR005442">
    <property type="entry name" value="GST_omega"/>
</dbReference>
<sequence>MAAAQAAQITFYTAKVCPFAQRVELAFAEAGAQINKYLIDLQAKPDWYAPKVNPASKVPAVAYGGPVVPADQPSSESTKIVESLVLLEFVADLYPNAQLLPSSPLDRSRARYFIDVVSNKAVPGFFSMVMKAEGPDALFRGLEEIQSLLPPEGGFAVGEKWSIADAAITPFLGRTDLLLRNDIGKYPVGEGPKVHAEIFQGARFARLQKYFADVTARESWQKTFFPDHIVEKMSKILARPAPKV</sequence>
<dbReference type="PANTHER" id="PTHR43968">
    <property type="match status" value="1"/>
</dbReference>
<dbReference type="SFLD" id="SFLDS00019">
    <property type="entry name" value="Glutathione_Transferase_(cytos"/>
    <property type="match status" value="1"/>
</dbReference>
<dbReference type="OrthoDB" id="202840at2759"/>
<dbReference type="InterPro" id="IPR050983">
    <property type="entry name" value="GST_Omega/HSP26"/>
</dbReference>
<dbReference type="InterPro" id="IPR036282">
    <property type="entry name" value="Glutathione-S-Trfase_C_sf"/>
</dbReference>
<dbReference type="Proteomes" id="UP000030671">
    <property type="component" value="Unassembled WGS sequence"/>
</dbReference>
<dbReference type="HOGENOM" id="CLU_066075_0_0_1"/>
<proteinExistence type="predicted"/>
<dbReference type="InterPro" id="IPR036249">
    <property type="entry name" value="Thioredoxin-like_sf"/>
</dbReference>
<dbReference type="InParanoid" id="W4JQF7"/>
<dbReference type="GeneID" id="20677959"/>
<dbReference type="InterPro" id="IPR004045">
    <property type="entry name" value="Glutathione_S-Trfase_N"/>
</dbReference>
<dbReference type="PROSITE" id="PS50404">
    <property type="entry name" value="GST_NTER"/>
    <property type="match status" value="1"/>
</dbReference>
<dbReference type="Gene3D" id="3.40.30.10">
    <property type="entry name" value="Glutaredoxin"/>
    <property type="match status" value="1"/>
</dbReference>
<evidence type="ECO:0000313" key="2">
    <source>
        <dbReference type="EMBL" id="ETW75719.1"/>
    </source>
</evidence>
<dbReference type="RefSeq" id="XP_009551980.1">
    <property type="nucleotide sequence ID" value="XM_009553685.1"/>
</dbReference>
<dbReference type="GO" id="GO:0098754">
    <property type="term" value="P:detoxification"/>
    <property type="evidence" value="ECO:0007669"/>
    <property type="project" value="UniProtKB-ARBA"/>
</dbReference>
<dbReference type="STRING" id="747525.W4JQF7"/>
<dbReference type="PRINTS" id="PR01625">
    <property type="entry name" value="GSTRNSFRASEO"/>
</dbReference>
<keyword evidence="3" id="KW-1185">Reference proteome</keyword>
<dbReference type="InterPro" id="IPR040079">
    <property type="entry name" value="Glutathione_S-Trfase"/>
</dbReference>
<evidence type="ECO:0000259" key="1">
    <source>
        <dbReference type="PROSITE" id="PS50404"/>
    </source>
</evidence>
<dbReference type="EMBL" id="KI925465">
    <property type="protein sequence ID" value="ETW75719.1"/>
    <property type="molecule type" value="Genomic_DNA"/>
</dbReference>
<accession>W4JQF7</accession>
<dbReference type="KEGG" id="hir:HETIRDRAFT_481180"/>
<name>W4JQF7_HETIT</name>
<feature type="domain" description="GST N-terminal" evidence="1">
    <location>
        <begin position="7"/>
        <end position="98"/>
    </location>
</feature>
<dbReference type="Gene3D" id="1.20.1050.10">
    <property type="match status" value="1"/>
</dbReference>
<dbReference type="CDD" id="cd00570">
    <property type="entry name" value="GST_N_family"/>
    <property type="match status" value="1"/>
</dbReference>
<dbReference type="SFLD" id="SFLDG00358">
    <property type="entry name" value="Main_(cytGST)"/>
    <property type="match status" value="1"/>
</dbReference>
<dbReference type="PANTHER" id="PTHR43968:SF6">
    <property type="entry name" value="GLUTATHIONE S-TRANSFERASE OMEGA"/>
    <property type="match status" value="1"/>
</dbReference>
<gene>
    <name evidence="2" type="ORF">HETIRDRAFT_481180</name>
</gene>
<dbReference type="Pfam" id="PF13410">
    <property type="entry name" value="GST_C_2"/>
    <property type="match status" value="1"/>
</dbReference>
<dbReference type="AlphaFoldDB" id="W4JQF7"/>
<dbReference type="GO" id="GO:0005737">
    <property type="term" value="C:cytoplasm"/>
    <property type="evidence" value="ECO:0007669"/>
    <property type="project" value="InterPro"/>
</dbReference>